<comment type="caution">
    <text evidence="1">The sequence shown here is derived from an EMBL/GenBank/DDBJ whole genome shotgun (WGS) entry which is preliminary data.</text>
</comment>
<dbReference type="InParanoid" id="A0A6L2Q4R9"/>
<evidence type="ECO:0000313" key="2">
    <source>
        <dbReference type="Proteomes" id="UP000502823"/>
    </source>
</evidence>
<evidence type="ECO:0000313" key="1">
    <source>
        <dbReference type="EMBL" id="GFG39863.1"/>
    </source>
</evidence>
<dbReference type="PANTHER" id="PTHR19446">
    <property type="entry name" value="REVERSE TRANSCRIPTASES"/>
    <property type="match status" value="1"/>
</dbReference>
<name>A0A6L2Q4R9_COPFO</name>
<dbReference type="OrthoDB" id="413860at2759"/>
<gene>
    <name evidence="1" type="ORF">Cfor_08843</name>
</gene>
<organism evidence="1 2">
    <name type="scientific">Coptotermes formosanus</name>
    <name type="common">Formosan subterranean termite</name>
    <dbReference type="NCBI Taxonomy" id="36987"/>
    <lineage>
        <taxon>Eukaryota</taxon>
        <taxon>Metazoa</taxon>
        <taxon>Ecdysozoa</taxon>
        <taxon>Arthropoda</taxon>
        <taxon>Hexapoda</taxon>
        <taxon>Insecta</taxon>
        <taxon>Pterygota</taxon>
        <taxon>Neoptera</taxon>
        <taxon>Polyneoptera</taxon>
        <taxon>Dictyoptera</taxon>
        <taxon>Blattodea</taxon>
        <taxon>Blattoidea</taxon>
        <taxon>Termitoidae</taxon>
        <taxon>Rhinotermitidae</taxon>
        <taxon>Coptotermes</taxon>
    </lineage>
</organism>
<sequence length="138" mass="16074">MKSNTAPGEDDVVAELIKYGRTPPMFKLITMVWEKEIMPEGWKTGIICPIIKKGDQLACENHRRITLLSVSFKILSSVLNGGFKVYIENIFGEYQCGFRPYRSTIDQIFVIQQMLEKCYEQDVDIHMLFIDFQQTFEH</sequence>
<proteinExistence type="predicted"/>
<protein>
    <submittedName>
        <fullName evidence="1">Uncharacterized protein</fullName>
    </submittedName>
</protein>
<dbReference type="AlphaFoldDB" id="A0A6L2Q4R9"/>
<reference evidence="2" key="1">
    <citation type="submission" date="2020-01" db="EMBL/GenBank/DDBJ databases">
        <title>Draft genome sequence of the Termite Coptotermes fromosanus.</title>
        <authorList>
            <person name="Itakura S."/>
            <person name="Yosikawa Y."/>
            <person name="Umezawa K."/>
        </authorList>
    </citation>
    <scope>NUCLEOTIDE SEQUENCE [LARGE SCALE GENOMIC DNA]</scope>
</reference>
<dbReference type="Proteomes" id="UP000502823">
    <property type="component" value="Unassembled WGS sequence"/>
</dbReference>
<accession>A0A6L2Q4R9</accession>
<dbReference type="EMBL" id="BLKM01001253">
    <property type="protein sequence ID" value="GFG39863.1"/>
    <property type="molecule type" value="Genomic_DNA"/>
</dbReference>
<keyword evidence="2" id="KW-1185">Reference proteome</keyword>